<evidence type="ECO:0000259" key="9">
    <source>
        <dbReference type="Pfam" id="PF12704"/>
    </source>
</evidence>
<comment type="caution">
    <text evidence="10">The sequence shown here is derived from an EMBL/GenBank/DDBJ whole genome shotgun (WGS) entry which is preliminary data.</text>
</comment>
<feature type="transmembrane region" description="Helical" evidence="7">
    <location>
        <begin position="341"/>
        <end position="366"/>
    </location>
</feature>
<organism evidence="10 11">
    <name type="scientific">Ktedonobacter robiniae</name>
    <dbReference type="NCBI Taxonomy" id="2778365"/>
    <lineage>
        <taxon>Bacteria</taxon>
        <taxon>Bacillati</taxon>
        <taxon>Chloroflexota</taxon>
        <taxon>Ktedonobacteria</taxon>
        <taxon>Ktedonobacterales</taxon>
        <taxon>Ktedonobacteraceae</taxon>
        <taxon>Ktedonobacter</taxon>
    </lineage>
</organism>
<evidence type="ECO:0000256" key="4">
    <source>
        <dbReference type="ARBA" id="ARBA00022989"/>
    </source>
</evidence>
<name>A0ABQ3USR4_9CHLR</name>
<evidence type="ECO:0000256" key="5">
    <source>
        <dbReference type="ARBA" id="ARBA00023136"/>
    </source>
</evidence>
<feature type="transmembrane region" description="Helical" evidence="7">
    <location>
        <begin position="387"/>
        <end position="420"/>
    </location>
</feature>
<keyword evidence="11" id="KW-1185">Reference proteome</keyword>
<accession>A0ABQ3USR4</accession>
<feature type="transmembrane region" description="Helical" evidence="7">
    <location>
        <begin position="806"/>
        <end position="830"/>
    </location>
</feature>
<feature type="transmembrane region" description="Helical" evidence="7">
    <location>
        <begin position="667"/>
        <end position="689"/>
    </location>
</feature>
<feature type="transmembrane region" description="Helical" evidence="7">
    <location>
        <begin position="545"/>
        <end position="566"/>
    </location>
</feature>
<comment type="similarity">
    <text evidence="6">Belongs to the ABC-4 integral membrane protein family.</text>
</comment>
<feature type="domain" description="ABC3 transporter permease C-terminal" evidence="8">
    <location>
        <begin position="729"/>
        <end position="838"/>
    </location>
</feature>
<feature type="transmembrane region" description="Helical" evidence="7">
    <location>
        <begin position="578"/>
        <end position="601"/>
    </location>
</feature>
<keyword evidence="5 7" id="KW-0472">Membrane</keyword>
<sequence>MNMSLTLPGFSPTTQTLLLAVVVGGAVLIIVGLSINNPLLWRMGMRNILRHRAQTLIMLCGLLLSFVFLTATFGLQDSLTHSVEADRLTKVGDVDESVTGPFTQNQVESALTQIRQQAAVRAATALYLNPLGASFRSQQTGVTQTNQYILGVPPDFDQVYGALRDSQGQAISSADLRANEVLLSHSVAKSLDIKPGDQLQIKLNGQNATLNATVRAILSNDVAVTGGELGFDGSYPEMVLPLATLQQFYLQSTHQSLPPNTICIKNVDPGAMNDRITGQAALTFLEGLFHTSTDTRGTIPTPYDRTVIHALKPTQVEETNWSPLADKGDFLSTSAARQITLLLPAFTGLLVSAGMLLLVLLCLSLAADRRMELGIARAVGLQRRHLVQTLLIECFGYSLLAAVPGVLLGIGVLGLELLTFSNIPAQSFVSSAEIPLHLWISWQSVLSVLCFGLLTTLIVTWLTAIWISHSNIVTAIRNLNDLPVHTNFKDLLRELRTAPTVVRRVVACGRLLWELLVRGPLYLLVGYLLLRQGQTLSIDWLEHLSVAVLIVGAGLLLTWLSTAIRLTVTLCRWLGGTLIGLAWLAYGLQTGAGTILLVFTTTQPQNGSEFQDIMLSLLLSLLLPLIGIVVLVMNNGDGLATALHLIIRQVRGLAPISRPSMAYPLTFRFRSGVAVSLLSLVLFLITLIITTNLGIGQQVANASQQSAAQLIATQNAYTLSITRFLVAHLVIGVLFGALSIGVIASCAVVERRQQIGMLRALGFSRALVRRSFLLEASFIVTLSLIISTTLSWWLVSQVAHATSKEFLIPVLPTLCLVLGCYLMSFICTFIPAQQASGILPAEALRYE</sequence>
<feature type="transmembrane region" description="Helical" evidence="7">
    <location>
        <begin position="725"/>
        <end position="749"/>
    </location>
</feature>
<feature type="domain" description="MacB-like periplasmic core" evidence="9">
    <location>
        <begin position="55"/>
        <end position="269"/>
    </location>
</feature>
<evidence type="ECO:0000259" key="8">
    <source>
        <dbReference type="Pfam" id="PF02687"/>
    </source>
</evidence>
<evidence type="ECO:0000256" key="3">
    <source>
        <dbReference type="ARBA" id="ARBA00022692"/>
    </source>
</evidence>
<evidence type="ECO:0000256" key="6">
    <source>
        <dbReference type="ARBA" id="ARBA00038076"/>
    </source>
</evidence>
<keyword evidence="4 7" id="KW-1133">Transmembrane helix</keyword>
<dbReference type="EMBL" id="BNJG01000001">
    <property type="protein sequence ID" value="GHO55741.1"/>
    <property type="molecule type" value="Genomic_DNA"/>
</dbReference>
<dbReference type="PANTHER" id="PTHR30572:SF4">
    <property type="entry name" value="ABC TRANSPORTER PERMEASE YTRF"/>
    <property type="match status" value="1"/>
</dbReference>
<feature type="transmembrane region" description="Helical" evidence="7">
    <location>
        <begin position="16"/>
        <end position="35"/>
    </location>
</feature>
<proteinExistence type="inferred from homology"/>
<dbReference type="Proteomes" id="UP000654345">
    <property type="component" value="Unassembled WGS sequence"/>
</dbReference>
<feature type="transmembrane region" description="Helical" evidence="7">
    <location>
        <begin position="56"/>
        <end position="75"/>
    </location>
</feature>
<dbReference type="PANTHER" id="PTHR30572">
    <property type="entry name" value="MEMBRANE COMPONENT OF TRANSPORTER-RELATED"/>
    <property type="match status" value="1"/>
</dbReference>
<comment type="subcellular location">
    <subcellularLocation>
        <location evidence="1">Cell membrane</location>
        <topology evidence="1">Multi-pass membrane protein</topology>
    </subcellularLocation>
</comment>
<keyword evidence="3 7" id="KW-0812">Transmembrane</keyword>
<evidence type="ECO:0000256" key="2">
    <source>
        <dbReference type="ARBA" id="ARBA00022475"/>
    </source>
</evidence>
<protein>
    <recommendedName>
        <fullName evidence="12">ABC3 transporter permease protein domain-containing protein</fullName>
    </recommendedName>
</protein>
<dbReference type="Pfam" id="PF12704">
    <property type="entry name" value="MacB_PCD"/>
    <property type="match status" value="1"/>
</dbReference>
<gene>
    <name evidence="10" type="ORF">KSB_42160</name>
</gene>
<dbReference type="InterPro" id="IPR025857">
    <property type="entry name" value="MacB_PCD"/>
</dbReference>
<evidence type="ECO:0000256" key="7">
    <source>
        <dbReference type="SAM" id="Phobius"/>
    </source>
</evidence>
<feature type="transmembrane region" description="Helical" evidence="7">
    <location>
        <begin position="440"/>
        <end position="467"/>
    </location>
</feature>
<feature type="transmembrane region" description="Helical" evidence="7">
    <location>
        <begin position="613"/>
        <end position="633"/>
    </location>
</feature>
<evidence type="ECO:0000313" key="11">
    <source>
        <dbReference type="Proteomes" id="UP000654345"/>
    </source>
</evidence>
<evidence type="ECO:0000256" key="1">
    <source>
        <dbReference type="ARBA" id="ARBA00004651"/>
    </source>
</evidence>
<feature type="transmembrane region" description="Helical" evidence="7">
    <location>
        <begin position="511"/>
        <end position="530"/>
    </location>
</feature>
<dbReference type="Pfam" id="PF02687">
    <property type="entry name" value="FtsX"/>
    <property type="match status" value="2"/>
</dbReference>
<evidence type="ECO:0008006" key="12">
    <source>
        <dbReference type="Google" id="ProtNLM"/>
    </source>
</evidence>
<dbReference type="InterPro" id="IPR050250">
    <property type="entry name" value="Macrolide_Exporter_MacB"/>
</dbReference>
<feature type="domain" description="ABC3 transporter permease C-terminal" evidence="8">
    <location>
        <begin position="346"/>
        <end position="471"/>
    </location>
</feature>
<reference evidence="10 11" key="1">
    <citation type="journal article" date="2021" name="Int. J. Syst. Evol. Microbiol.">
        <title>Reticulibacter mediterranei gen. nov., sp. nov., within the new family Reticulibacteraceae fam. nov., and Ktedonospora formicarum gen. nov., sp. nov., Ktedonobacter robiniae sp. nov., Dictyobacter formicarum sp. nov. and Dictyobacter arantiisoli sp. nov., belonging to the class Ktedonobacteria.</title>
        <authorList>
            <person name="Yabe S."/>
            <person name="Zheng Y."/>
            <person name="Wang C.M."/>
            <person name="Sakai Y."/>
            <person name="Abe K."/>
            <person name="Yokota A."/>
            <person name="Donadio S."/>
            <person name="Cavaletti L."/>
            <person name="Monciardini P."/>
        </authorList>
    </citation>
    <scope>NUCLEOTIDE SEQUENCE [LARGE SCALE GENOMIC DNA]</scope>
    <source>
        <strain evidence="10 11">SOSP1-30</strain>
    </source>
</reference>
<keyword evidence="2" id="KW-1003">Cell membrane</keyword>
<dbReference type="InterPro" id="IPR003838">
    <property type="entry name" value="ABC3_permease_C"/>
</dbReference>
<feature type="transmembrane region" description="Helical" evidence="7">
    <location>
        <begin position="772"/>
        <end position="794"/>
    </location>
</feature>
<dbReference type="RefSeq" id="WP_201372297.1">
    <property type="nucleotide sequence ID" value="NZ_BNJG01000001.1"/>
</dbReference>
<evidence type="ECO:0000313" key="10">
    <source>
        <dbReference type="EMBL" id="GHO55741.1"/>
    </source>
</evidence>